<dbReference type="EMBL" id="RHHT01000016">
    <property type="protein sequence ID" value="RNB80050.1"/>
    <property type="molecule type" value="Genomic_DNA"/>
</dbReference>
<organism evidence="1 2">
    <name type="scientific">Brevibacillus panacihumi</name>
    <dbReference type="NCBI Taxonomy" id="497735"/>
    <lineage>
        <taxon>Bacteria</taxon>
        <taxon>Bacillati</taxon>
        <taxon>Bacillota</taxon>
        <taxon>Bacilli</taxon>
        <taxon>Bacillales</taxon>
        <taxon>Paenibacillaceae</taxon>
        <taxon>Brevibacillus</taxon>
    </lineage>
</organism>
<dbReference type="InterPro" id="IPR053749">
    <property type="entry name" value="TA_system-associated_sf"/>
</dbReference>
<proteinExistence type="predicted"/>
<protein>
    <submittedName>
        <fullName evidence="1">Uncharacterized protein</fullName>
    </submittedName>
</protein>
<evidence type="ECO:0000313" key="2">
    <source>
        <dbReference type="Proteomes" id="UP000281915"/>
    </source>
</evidence>
<name>A0A3M8CW75_9BACL</name>
<comment type="caution">
    <text evidence="1">The sequence shown here is derived from an EMBL/GenBank/DDBJ whole genome shotgun (WGS) entry which is preliminary data.</text>
</comment>
<dbReference type="RefSeq" id="WP_122913073.1">
    <property type="nucleotide sequence ID" value="NZ_RHHT01000016.1"/>
</dbReference>
<dbReference type="AlphaFoldDB" id="A0A3M8CW75"/>
<evidence type="ECO:0000313" key="1">
    <source>
        <dbReference type="EMBL" id="RNB80050.1"/>
    </source>
</evidence>
<reference evidence="1 2" key="1">
    <citation type="submission" date="2018-10" db="EMBL/GenBank/DDBJ databases">
        <title>Phylogenomics of Brevibacillus.</title>
        <authorList>
            <person name="Dunlap C."/>
        </authorList>
    </citation>
    <scope>NUCLEOTIDE SEQUENCE [LARGE SCALE GENOMIC DNA]</scope>
    <source>
        <strain evidence="1 2">JCM 15085</strain>
    </source>
</reference>
<gene>
    <name evidence="1" type="ORF">EDM58_09145</name>
</gene>
<dbReference type="Gene3D" id="3.10.450.420">
    <property type="match status" value="1"/>
</dbReference>
<dbReference type="Proteomes" id="UP000281915">
    <property type="component" value="Unassembled WGS sequence"/>
</dbReference>
<sequence>MRKRWVKTIRDAESDFWTIVFSARKRVGERGVILPKRFQSVAKIRRFLQKSMTRCLANRVIVNLDLRRIRGKLAIPVGDGIGAPPIVKTKVLSKSPRRVTIAAWFAFDPSDRFFRVYQLFKKPNGRWIVAGRHPLDYPFDKPGRRRILAGCCAPCRGRR</sequence>
<accession>A0A3M8CW75</accession>